<evidence type="ECO:0000313" key="3">
    <source>
        <dbReference type="Proteomes" id="UP001595851"/>
    </source>
</evidence>
<sequence length="319" mass="33993">MRTTILTTTLAAGLLLALTPSAAQANPHHSDSIRYASIKGCADKNGAEFPCGPWRLVMHSGKQTILDDAQGVARKKNGESGRYYQAPIAVSGNGRSIAYFTKSGRPAVRTVGGGVKVFAKDALPRVDQWKVSFDLSDDGAKLAAVIENAPTRIFDTATGERLGTVPSRATLMGFSGDGDELLTSIEADESVTDLVVYSDRGRRLARATPPQVIGVNGPQALAADGRTVAGVVTGSKPELVTYDVEDDRIIDRKKIKLPEGAVNMIDWTGDTQVTLHLTREVSGSTRMTIVQIDTETGAVKVRDRYTPLKDSFVFAACGG</sequence>
<feature type="chain" id="PRO_5046949411" description="WD40 repeat domain-containing protein" evidence="1">
    <location>
        <begin position="26"/>
        <end position="319"/>
    </location>
</feature>
<organism evidence="2 3">
    <name type="scientific">Nonomuraea purpurea</name>
    <dbReference type="NCBI Taxonomy" id="1849276"/>
    <lineage>
        <taxon>Bacteria</taxon>
        <taxon>Bacillati</taxon>
        <taxon>Actinomycetota</taxon>
        <taxon>Actinomycetes</taxon>
        <taxon>Streptosporangiales</taxon>
        <taxon>Streptosporangiaceae</taxon>
        <taxon>Nonomuraea</taxon>
    </lineage>
</organism>
<protein>
    <recommendedName>
        <fullName evidence="4">WD40 repeat domain-containing protein</fullName>
    </recommendedName>
</protein>
<comment type="caution">
    <text evidence="2">The sequence shown here is derived from an EMBL/GenBank/DDBJ whole genome shotgun (WGS) entry which is preliminary data.</text>
</comment>
<gene>
    <name evidence="2" type="ORF">ACFOY2_19270</name>
</gene>
<feature type="signal peptide" evidence="1">
    <location>
        <begin position="1"/>
        <end position="25"/>
    </location>
</feature>
<keyword evidence="3" id="KW-1185">Reference proteome</keyword>
<keyword evidence="1" id="KW-0732">Signal</keyword>
<dbReference type="Proteomes" id="UP001595851">
    <property type="component" value="Unassembled WGS sequence"/>
</dbReference>
<evidence type="ECO:0000313" key="2">
    <source>
        <dbReference type="EMBL" id="MFC4009382.1"/>
    </source>
</evidence>
<proteinExistence type="predicted"/>
<evidence type="ECO:0008006" key="4">
    <source>
        <dbReference type="Google" id="ProtNLM"/>
    </source>
</evidence>
<reference evidence="3" key="1">
    <citation type="journal article" date="2019" name="Int. J. Syst. Evol. Microbiol.">
        <title>The Global Catalogue of Microorganisms (GCM) 10K type strain sequencing project: providing services to taxonomists for standard genome sequencing and annotation.</title>
        <authorList>
            <consortium name="The Broad Institute Genomics Platform"/>
            <consortium name="The Broad Institute Genome Sequencing Center for Infectious Disease"/>
            <person name="Wu L."/>
            <person name="Ma J."/>
        </authorList>
    </citation>
    <scope>NUCLEOTIDE SEQUENCE [LARGE SCALE GENOMIC DNA]</scope>
    <source>
        <strain evidence="3">TBRC 1276</strain>
    </source>
</reference>
<accession>A0ABV8G9M2</accession>
<dbReference type="EMBL" id="JBHSBI010000009">
    <property type="protein sequence ID" value="MFC4009382.1"/>
    <property type="molecule type" value="Genomic_DNA"/>
</dbReference>
<dbReference type="RefSeq" id="WP_379529434.1">
    <property type="nucleotide sequence ID" value="NZ_JBHSBI010000009.1"/>
</dbReference>
<dbReference type="SUPFAM" id="SSF82171">
    <property type="entry name" value="DPP6 N-terminal domain-like"/>
    <property type="match status" value="1"/>
</dbReference>
<name>A0ABV8G9M2_9ACTN</name>
<evidence type="ECO:0000256" key="1">
    <source>
        <dbReference type="SAM" id="SignalP"/>
    </source>
</evidence>